<evidence type="ECO:0000256" key="1">
    <source>
        <dbReference type="SAM" id="MobiDB-lite"/>
    </source>
</evidence>
<evidence type="ECO:0000313" key="3">
    <source>
        <dbReference type="Proteomes" id="UP000225978"/>
    </source>
</evidence>
<gene>
    <name evidence="2" type="ORF">vBVspPpVa5_0018</name>
</gene>
<accession>A0A1J0GV27</accession>
<feature type="compositionally biased region" description="Basic residues" evidence="1">
    <location>
        <begin position="328"/>
        <end position="337"/>
    </location>
</feature>
<organism evidence="2 3">
    <name type="scientific">Vibrio phage vB_VspP_pVa5</name>
    <dbReference type="NCBI Taxonomy" id="1913109"/>
    <lineage>
        <taxon>Viruses</taxon>
        <taxon>Duplodnaviria</taxon>
        <taxon>Heunggongvirae</taxon>
        <taxon>Uroviricota</taxon>
        <taxon>Caudoviricetes</taxon>
        <taxon>Schitoviridae</taxon>
        <taxon>Pontosvirinae</taxon>
        <taxon>Galateavirus</taxon>
        <taxon>Galateavirus PVA5</taxon>
    </lineage>
</organism>
<protein>
    <submittedName>
        <fullName evidence="2">Tape measure protein</fullName>
    </submittedName>
</protein>
<feature type="region of interest" description="Disordered" evidence="1">
    <location>
        <begin position="1"/>
        <end position="106"/>
    </location>
</feature>
<feature type="compositionally biased region" description="Acidic residues" evidence="1">
    <location>
        <begin position="15"/>
        <end position="27"/>
    </location>
</feature>
<feature type="region of interest" description="Disordered" evidence="1">
    <location>
        <begin position="308"/>
        <end position="353"/>
    </location>
</feature>
<feature type="compositionally biased region" description="Acidic residues" evidence="1">
    <location>
        <begin position="42"/>
        <end position="101"/>
    </location>
</feature>
<proteinExistence type="predicted"/>
<dbReference type="Proteomes" id="UP000225978">
    <property type="component" value="Segment"/>
</dbReference>
<sequence length="371" mass="41533">MSELNEGLEPSSAVEQDDFLSMSDDDILNMPFPEAEVHDEAPAEELEPEAEEDELELDTEEEFEDEEEVDEPDVFGEADTETEDEPEVEQEEEDTNEVEESSDYKSKYDELMSPLRANGKDVEIKTPDDLRRLAQMGIGYNARMAEIKPLRKIGKMLENAGLLEESKINFLIDLSKNNPDAINKLVHQSGINPLDIEPENSDGYKPNTYTVDDSQLDLDEALTNLEQSPSGQKVIDVVSTKWDRASREILVSNPSMMQGLQAHMDNGIYDQVVAEVERERMFNRIPAGVSDLDAYNHIGNQMNAAGVFNKQPAAPSSPKPNVAAKPKDTKRKTRRKAAASTRSKATSTQVPQDILNMSDADFEKNLMSKYI</sequence>
<evidence type="ECO:0000313" key="2">
    <source>
        <dbReference type="EMBL" id="APC46034.1"/>
    </source>
</evidence>
<name>A0A1J0GV27_9CAUD</name>
<feature type="compositionally biased region" description="Low complexity" evidence="1">
    <location>
        <begin position="338"/>
        <end position="348"/>
    </location>
</feature>
<reference evidence="2 3" key="1">
    <citation type="journal article" date="2017" name="Viruses">
        <title>Stumbling across the Same Phage: Comparative Genomics of Widespread Temperate Phages Infecting the Fish Pathogen Vibrio anguillarum.</title>
        <authorList>
            <person name="Kalatzis P.G."/>
            <person name="Rorbo N.I."/>
            <person name="Castillo D."/>
            <person name="Mauritzen J.J."/>
            <person name="Jorgensen J."/>
            <person name="Kokkari C."/>
            <person name="Zhang F."/>
            <person name="Katharios P."/>
            <person name="Middelboe M."/>
        </authorList>
    </citation>
    <scope>NUCLEOTIDE SEQUENCE [LARGE SCALE GENOMIC DNA]</scope>
</reference>
<keyword evidence="3" id="KW-1185">Reference proteome</keyword>
<dbReference type="EMBL" id="KX889068">
    <property type="protein sequence ID" value="APC46034.1"/>
    <property type="molecule type" value="Genomic_DNA"/>
</dbReference>